<evidence type="ECO:0000313" key="2">
    <source>
        <dbReference type="Proteomes" id="UP000306196"/>
    </source>
</evidence>
<proteinExistence type="predicted"/>
<name>A0A5R8KH57_9BACT</name>
<organism evidence="1 2">
    <name type="scientific">Phragmitibacter flavus</name>
    <dbReference type="NCBI Taxonomy" id="2576071"/>
    <lineage>
        <taxon>Bacteria</taxon>
        <taxon>Pseudomonadati</taxon>
        <taxon>Verrucomicrobiota</taxon>
        <taxon>Verrucomicrobiia</taxon>
        <taxon>Verrucomicrobiales</taxon>
        <taxon>Verrucomicrobiaceae</taxon>
        <taxon>Phragmitibacter</taxon>
    </lineage>
</organism>
<dbReference type="EMBL" id="VAUV01000004">
    <property type="protein sequence ID" value="TLD71581.1"/>
    <property type="molecule type" value="Genomic_DNA"/>
</dbReference>
<evidence type="ECO:0000313" key="1">
    <source>
        <dbReference type="EMBL" id="TLD71581.1"/>
    </source>
</evidence>
<protein>
    <submittedName>
        <fullName evidence="1">Uncharacterized protein</fullName>
    </submittedName>
</protein>
<keyword evidence="2" id="KW-1185">Reference proteome</keyword>
<reference evidence="1 2" key="1">
    <citation type="submission" date="2019-05" db="EMBL/GenBank/DDBJ databases">
        <title>Verrucobacter flavum gen. nov., sp. nov. a new member of the family Verrucomicrobiaceae.</title>
        <authorList>
            <person name="Szuroczki S."/>
            <person name="Abbaszade G."/>
            <person name="Szabo A."/>
            <person name="Felfoldi T."/>
            <person name="Schumann P."/>
            <person name="Boka K."/>
            <person name="Keki Z."/>
            <person name="Toumi M."/>
            <person name="Toth E."/>
        </authorList>
    </citation>
    <scope>NUCLEOTIDE SEQUENCE [LARGE SCALE GENOMIC DNA]</scope>
    <source>
        <strain evidence="1 2">MG-N-17</strain>
    </source>
</reference>
<gene>
    <name evidence="1" type="ORF">FEM03_05405</name>
</gene>
<dbReference type="RefSeq" id="WP_138085177.1">
    <property type="nucleotide sequence ID" value="NZ_VAUV01000004.1"/>
</dbReference>
<dbReference type="AlphaFoldDB" id="A0A5R8KH57"/>
<accession>A0A5R8KH57</accession>
<dbReference type="Proteomes" id="UP000306196">
    <property type="component" value="Unassembled WGS sequence"/>
</dbReference>
<comment type="caution">
    <text evidence="1">The sequence shown here is derived from an EMBL/GenBank/DDBJ whole genome shotgun (WGS) entry which is preliminary data.</text>
</comment>
<sequence>MPALTTGEVLYTRSRFFASRNEKSRRLVPSLVGWMKGPGWAGHSPFVYCQAYLKDVDSIVMKSAILFGLLFSICLTVTQVQADIVPKTVEISRGYQVPEGFIFVVQQVHRASGDGLLGLRLRVSGGDDIEFNVLMERPGSIQRLSQALYLHKYQEIRSLGMEKVHVFGLMMTHKDFDEYMKNGSRLKEP</sequence>